<reference evidence="1 2" key="1">
    <citation type="submission" date="2019-02" db="EMBL/GenBank/DDBJ databases">
        <title>Deep-cultivation of Planctomycetes and their phenomic and genomic characterization uncovers novel biology.</title>
        <authorList>
            <person name="Wiegand S."/>
            <person name="Jogler M."/>
            <person name="Boedeker C."/>
            <person name="Pinto D."/>
            <person name="Vollmers J."/>
            <person name="Rivas-Marin E."/>
            <person name="Kohn T."/>
            <person name="Peeters S.H."/>
            <person name="Heuer A."/>
            <person name="Rast P."/>
            <person name="Oberbeckmann S."/>
            <person name="Bunk B."/>
            <person name="Jeske O."/>
            <person name="Meyerdierks A."/>
            <person name="Storesund J.E."/>
            <person name="Kallscheuer N."/>
            <person name="Luecker S."/>
            <person name="Lage O.M."/>
            <person name="Pohl T."/>
            <person name="Merkel B.J."/>
            <person name="Hornburger P."/>
            <person name="Mueller R.-W."/>
            <person name="Bruemmer F."/>
            <person name="Labrenz M."/>
            <person name="Spormann A.M."/>
            <person name="Op den Camp H."/>
            <person name="Overmann J."/>
            <person name="Amann R."/>
            <person name="Jetten M.S.M."/>
            <person name="Mascher T."/>
            <person name="Medema M.H."/>
            <person name="Devos D.P."/>
            <person name="Kaster A.-K."/>
            <person name="Ovreas L."/>
            <person name="Rohde M."/>
            <person name="Galperin M.Y."/>
            <person name="Jogler C."/>
        </authorList>
    </citation>
    <scope>NUCLEOTIDE SEQUENCE [LARGE SCALE GENOMIC DNA]</scope>
    <source>
        <strain evidence="1 2">Pla85_3_4</strain>
    </source>
</reference>
<dbReference type="AlphaFoldDB" id="A0A518DWW1"/>
<gene>
    <name evidence="1" type="ORF">Pla8534_41390</name>
</gene>
<dbReference type="Proteomes" id="UP000317648">
    <property type="component" value="Chromosome"/>
</dbReference>
<accession>A0A518DWW1</accession>
<name>A0A518DWW1_9BACT</name>
<sequence>MERIGRTRRLPSLTIAAGSATRLNAGQRRSYYAADAGQCN</sequence>
<dbReference type="EMBL" id="CP036433">
    <property type="protein sequence ID" value="QDU96319.1"/>
    <property type="molecule type" value="Genomic_DNA"/>
</dbReference>
<evidence type="ECO:0000313" key="2">
    <source>
        <dbReference type="Proteomes" id="UP000317648"/>
    </source>
</evidence>
<keyword evidence="2" id="KW-1185">Reference proteome</keyword>
<proteinExistence type="predicted"/>
<organism evidence="1 2">
    <name type="scientific">Lignipirellula cremea</name>
    <dbReference type="NCBI Taxonomy" id="2528010"/>
    <lineage>
        <taxon>Bacteria</taxon>
        <taxon>Pseudomonadati</taxon>
        <taxon>Planctomycetota</taxon>
        <taxon>Planctomycetia</taxon>
        <taxon>Pirellulales</taxon>
        <taxon>Pirellulaceae</taxon>
        <taxon>Lignipirellula</taxon>
    </lineage>
</organism>
<evidence type="ECO:0000313" key="1">
    <source>
        <dbReference type="EMBL" id="QDU96319.1"/>
    </source>
</evidence>
<dbReference type="KEGG" id="lcre:Pla8534_41390"/>
<protein>
    <submittedName>
        <fullName evidence="1">Uncharacterized protein</fullName>
    </submittedName>
</protein>